<keyword evidence="3 4" id="KW-0479">Metal-binding</keyword>
<dbReference type="PRINTS" id="PR00463">
    <property type="entry name" value="EP450I"/>
</dbReference>
<protein>
    <submittedName>
        <fullName evidence="6">Uncharacterized protein</fullName>
    </submittedName>
</protein>
<reference evidence="6" key="1">
    <citation type="journal article" date="2013" name="Nat. Commun.">
        <title>Whole-genome sequencing of Oryza brachyantha reveals mechanisms underlying Oryza genome evolution.</title>
        <authorList>
            <person name="Chen J."/>
            <person name="Huang Q."/>
            <person name="Gao D."/>
            <person name="Wang J."/>
            <person name="Lang Y."/>
            <person name="Liu T."/>
            <person name="Li B."/>
            <person name="Bai Z."/>
            <person name="Luis Goicoechea J."/>
            <person name="Liang C."/>
            <person name="Chen C."/>
            <person name="Zhang W."/>
            <person name="Sun S."/>
            <person name="Liao Y."/>
            <person name="Zhang X."/>
            <person name="Yang L."/>
            <person name="Song C."/>
            <person name="Wang M."/>
            <person name="Shi J."/>
            <person name="Liu G."/>
            <person name="Liu J."/>
            <person name="Zhou H."/>
            <person name="Zhou W."/>
            <person name="Yu Q."/>
            <person name="An N."/>
            <person name="Chen Y."/>
            <person name="Cai Q."/>
            <person name="Wang B."/>
            <person name="Liu B."/>
            <person name="Min J."/>
            <person name="Huang Y."/>
            <person name="Wu H."/>
            <person name="Li Z."/>
            <person name="Zhang Y."/>
            <person name="Yin Y."/>
            <person name="Song W."/>
            <person name="Jiang J."/>
            <person name="Jackson S.A."/>
            <person name="Wing R.A."/>
            <person name="Wang J."/>
            <person name="Chen M."/>
        </authorList>
    </citation>
    <scope>NUCLEOTIDE SEQUENCE [LARGE SCALE GENOMIC DNA]</scope>
    <source>
        <strain evidence="6">cv. IRGC 101232</strain>
    </source>
</reference>
<dbReference type="GO" id="GO:0004497">
    <property type="term" value="F:monooxygenase activity"/>
    <property type="evidence" value="ECO:0007669"/>
    <property type="project" value="UniProtKB-KW"/>
</dbReference>
<dbReference type="InterPro" id="IPR017972">
    <property type="entry name" value="Cyt_P450_CS"/>
</dbReference>
<reference evidence="6" key="2">
    <citation type="submission" date="2013-04" db="UniProtKB">
        <authorList>
            <consortium name="EnsemblPlants"/>
        </authorList>
    </citation>
    <scope>IDENTIFICATION</scope>
</reference>
<dbReference type="GeneID" id="102710365"/>
<dbReference type="STRING" id="4533.J3L389"/>
<organism evidence="6">
    <name type="scientific">Oryza brachyantha</name>
    <name type="common">malo sina</name>
    <dbReference type="NCBI Taxonomy" id="4533"/>
    <lineage>
        <taxon>Eukaryota</taxon>
        <taxon>Viridiplantae</taxon>
        <taxon>Streptophyta</taxon>
        <taxon>Embryophyta</taxon>
        <taxon>Tracheophyta</taxon>
        <taxon>Spermatophyta</taxon>
        <taxon>Magnoliopsida</taxon>
        <taxon>Liliopsida</taxon>
        <taxon>Poales</taxon>
        <taxon>Poaceae</taxon>
        <taxon>BOP clade</taxon>
        <taxon>Oryzoideae</taxon>
        <taxon>Oryzeae</taxon>
        <taxon>Oryzinae</taxon>
        <taxon>Oryza</taxon>
    </lineage>
</organism>
<evidence type="ECO:0000256" key="1">
    <source>
        <dbReference type="ARBA" id="ARBA00022692"/>
    </source>
</evidence>
<comment type="cofactor">
    <cofactor evidence="3">
        <name>heme</name>
        <dbReference type="ChEBI" id="CHEBI:30413"/>
    </cofactor>
</comment>
<proteinExistence type="inferred from homology"/>
<dbReference type="KEGG" id="obr:102710365"/>
<keyword evidence="7" id="KW-1185">Reference proteome</keyword>
<dbReference type="OrthoDB" id="1470350at2759"/>
<keyword evidence="4" id="KW-0560">Oxidoreductase</keyword>
<keyword evidence="5" id="KW-0472">Membrane</keyword>
<dbReference type="OMA" id="FPNMVEV"/>
<evidence type="ECO:0000313" key="6">
    <source>
        <dbReference type="EnsemblPlants" id="OB01G36950.1"/>
    </source>
</evidence>
<sequence length="546" mass="60658">METGELLAAAAEYAATLMAMAAGGLLVMMVAYRPSLWEPYWKVRHVPGPMTLPLIGHLHLVAGRGPDVFSELARKHGPVFRFHMGRQPLVVVADAELCKEAGVKKFKSIPNRSIPSPIANSPIHQKGLFFTRGSRWTAMRNMIISIYQPKHLASLIPTMESCIERAAKNVGGQEELTFSDLSLSLVTDVIGQAAFGTDFGLSKLPVSPDTNKGDKTAGADTGVEAKTSSEFIKMHMHATTSLKMDLSGSLSILAGMLVPFLQEPFRRVLGRIPGMGDYKIDRANRTLRAQMDRIVAEREAAMEHDLLAAPQQRKDFLSVVLTARASNKSSRELLTPDYISALTYEHLLAGSATTAFTLSTVLYLVAKHPEVEEKLLREIDGVGPSDRVPTAEDLQTKFPYLDQVVKESMRFYMVSPLVARETCEPVEIGGYTLPKGTWVWLAPGVLAKDPKNFPEPEVFRPERFDPNGEEEKGRHPYAFIPFGIGPRACIGQKFSIQEIKLSVIHLYRHYVFRHSPSMESPLQFQFSIVCNFKYGVKLQVIKRHKA</sequence>
<dbReference type="Gramene" id="OB01G36950.1">
    <property type="protein sequence ID" value="OB01G36950.1"/>
    <property type="gene ID" value="OB01G36950"/>
</dbReference>
<dbReference type="Gene3D" id="1.10.630.10">
    <property type="entry name" value="Cytochrome P450"/>
    <property type="match status" value="1"/>
</dbReference>
<evidence type="ECO:0000256" key="3">
    <source>
        <dbReference type="PIRSR" id="PIRSR602401-1"/>
    </source>
</evidence>
<accession>J3L389</accession>
<dbReference type="InterPro" id="IPR001128">
    <property type="entry name" value="Cyt_P450"/>
</dbReference>
<keyword evidence="3 4" id="KW-0408">Iron</keyword>
<feature type="binding site" description="axial binding residue" evidence="3">
    <location>
        <position position="489"/>
    </location>
    <ligand>
        <name>heme</name>
        <dbReference type="ChEBI" id="CHEBI:30413"/>
    </ligand>
    <ligandPart>
        <name>Fe</name>
        <dbReference type="ChEBI" id="CHEBI:18248"/>
    </ligandPart>
</feature>
<comment type="similarity">
    <text evidence="4">Belongs to the cytochrome P450 family.</text>
</comment>
<keyword evidence="1 5" id="KW-0812">Transmembrane</keyword>
<evidence type="ECO:0000256" key="5">
    <source>
        <dbReference type="SAM" id="Phobius"/>
    </source>
</evidence>
<dbReference type="GO" id="GO:0020037">
    <property type="term" value="F:heme binding"/>
    <property type="evidence" value="ECO:0007669"/>
    <property type="project" value="InterPro"/>
</dbReference>
<dbReference type="eggNOG" id="KOG0158">
    <property type="taxonomic scope" value="Eukaryota"/>
</dbReference>
<dbReference type="AlphaFoldDB" id="J3L389"/>
<evidence type="ECO:0000256" key="2">
    <source>
        <dbReference type="ARBA" id="ARBA00022989"/>
    </source>
</evidence>
<dbReference type="HOGENOM" id="CLU_001570_5_9_1"/>
<dbReference type="InterPro" id="IPR002401">
    <property type="entry name" value="Cyt_P450_E_grp-I"/>
</dbReference>
<dbReference type="PANTHER" id="PTHR24301:SF2">
    <property type="entry name" value="THROMBOXANE-A SYNTHASE"/>
    <property type="match status" value="1"/>
</dbReference>
<dbReference type="EnsemblPlants" id="OB01G36950.1">
    <property type="protein sequence ID" value="OB01G36950.1"/>
    <property type="gene ID" value="OB01G36950"/>
</dbReference>
<feature type="transmembrane region" description="Helical" evidence="5">
    <location>
        <begin position="6"/>
        <end position="32"/>
    </location>
</feature>
<gene>
    <name evidence="6" type="primary">LOC102710365</name>
</gene>
<dbReference type="SUPFAM" id="SSF48264">
    <property type="entry name" value="Cytochrome P450"/>
    <property type="match status" value="1"/>
</dbReference>
<keyword evidence="3 4" id="KW-0349">Heme</keyword>
<evidence type="ECO:0000313" key="7">
    <source>
        <dbReference type="Proteomes" id="UP000006038"/>
    </source>
</evidence>
<dbReference type="GO" id="GO:0005506">
    <property type="term" value="F:iron ion binding"/>
    <property type="evidence" value="ECO:0007669"/>
    <property type="project" value="InterPro"/>
</dbReference>
<dbReference type="Proteomes" id="UP000006038">
    <property type="component" value="Chromosome 1"/>
</dbReference>
<dbReference type="InterPro" id="IPR036396">
    <property type="entry name" value="Cyt_P450_sf"/>
</dbReference>
<dbReference type="PANTHER" id="PTHR24301">
    <property type="entry name" value="THROMBOXANE-A SYNTHASE"/>
    <property type="match status" value="1"/>
</dbReference>
<keyword evidence="4" id="KW-0503">Monooxygenase</keyword>
<name>J3L389_ORYBR</name>
<keyword evidence="2 5" id="KW-1133">Transmembrane helix</keyword>
<dbReference type="PRINTS" id="PR00385">
    <property type="entry name" value="P450"/>
</dbReference>
<dbReference type="GO" id="GO:0016705">
    <property type="term" value="F:oxidoreductase activity, acting on paired donors, with incorporation or reduction of molecular oxygen"/>
    <property type="evidence" value="ECO:0007669"/>
    <property type="project" value="InterPro"/>
</dbReference>
<dbReference type="PROSITE" id="PS00086">
    <property type="entry name" value="CYTOCHROME_P450"/>
    <property type="match status" value="1"/>
</dbReference>
<evidence type="ECO:0000256" key="4">
    <source>
        <dbReference type="RuleBase" id="RU000461"/>
    </source>
</evidence>
<dbReference type="Pfam" id="PF00067">
    <property type="entry name" value="p450"/>
    <property type="match status" value="1"/>
</dbReference>